<dbReference type="AlphaFoldDB" id="A0A7H8NA38"/>
<reference evidence="1 2" key="1">
    <citation type="submission" date="2020-06" db="EMBL/GenBank/DDBJ databases">
        <title>Genome mining for natural products.</title>
        <authorList>
            <person name="Zhang B."/>
            <person name="Shi J."/>
            <person name="Ge H."/>
        </authorList>
    </citation>
    <scope>NUCLEOTIDE SEQUENCE [LARGE SCALE GENOMIC DNA]</scope>
    <source>
        <strain evidence="1 2">NA00687</strain>
    </source>
</reference>
<keyword evidence="2" id="KW-1185">Reference proteome</keyword>
<dbReference type="Proteomes" id="UP000509303">
    <property type="component" value="Chromosome"/>
</dbReference>
<dbReference type="EMBL" id="CP054929">
    <property type="protein sequence ID" value="QKW51315.1"/>
    <property type="molecule type" value="Genomic_DNA"/>
</dbReference>
<name>A0A7H8NA38_9ACTN</name>
<gene>
    <name evidence="1" type="ORF">HUT08_19235</name>
</gene>
<evidence type="ECO:0000313" key="2">
    <source>
        <dbReference type="Proteomes" id="UP000509303"/>
    </source>
</evidence>
<protein>
    <submittedName>
        <fullName evidence="1">Uncharacterized protein</fullName>
    </submittedName>
</protein>
<sequence length="227" mass="24010">MSDGFGWIAEAGGGGGLQLVAARGVGVEQLAVMLGAEPGTVMDAATCNAVVAAAGGTTRLPDLARLGSHGGWAYAFETGGGLFRTDRGHLNHLWEGRTYVRVSDTGTDPPLVTAMVDGAWDWQYCDGSVHERARADHPLTARMTAEIGLGSAVPDPDFPDDPDECSLFVPDMADVYRLFGAYYGLSLPRRTIGQPFHTDTALRGAFTAPRTLPDGQPHPAYATIPRP</sequence>
<accession>A0A7H8NA38</accession>
<proteinExistence type="predicted"/>
<evidence type="ECO:0000313" key="1">
    <source>
        <dbReference type="EMBL" id="QKW51315.1"/>
    </source>
</evidence>
<dbReference type="RefSeq" id="WP_176163036.1">
    <property type="nucleotide sequence ID" value="NZ_CP054929.1"/>
</dbReference>
<organism evidence="1 2">
    <name type="scientific">Streptomyces buecherae</name>
    <dbReference type="NCBI Taxonomy" id="2763006"/>
    <lineage>
        <taxon>Bacteria</taxon>
        <taxon>Bacillati</taxon>
        <taxon>Actinomycetota</taxon>
        <taxon>Actinomycetes</taxon>
        <taxon>Kitasatosporales</taxon>
        <taxon>Streptomycetaceae</taxon>
        <taxon>Streptomyces</taxon>
    </lineage>
</organism>